<dbReference type="AlphaFoldDB" id="A0A1U7LSK4"/>
<dbReference type="GO" id="GO:0000176">
    <property type="term" value="C:nuclear exosome (RNase complex)"/>
    <property type="evidence" value="ECO:0007669"/>
    <property type="project" value="UniProtKB-ARBA"/>
</dbReference>
<dbReference type="GO" id="GO:0004519">
    <property type="term" value="F:endonuclease activity"/>
    <property type="evidence" value="ECO:0007669"/>
    <property type="project" value="UniProtKB-KW"/>
</dbReference>
<name>A0A1U7LSK4_NEOID</name>
<dbReference type="GO" id="GO:0071031">
    <property type="term" value="P:nuclear mRNA surveillance of mRNA 3'-end processing"/>
    <property type="evidence" value="ECO:0007669"/>
    <property type="project" value="EnsemblFungi"/>
</dbReference>
<dbReference type="OMA" id="GQVMRNN"/>
<dbReference type="Gene3D" id="2.40.50.140">
    <property type="entry name" value="Nucleic acid-binding proteins"/>
    <property type="match status" value="1"/>
</dbReference>
<dbReference type="GO" id="GO:0016075">
    <property type="term" value="P:rRNA catabolic process"/>
    <property type="evidence" value="ECO:0007669"/>
    <property type="project" value="TreeGrafter"/>
</dbReference>
<dbReference type="SMART" id="SM00955">
    <property type="entry name" value="RNB"/>
    <property type="match status" value="1"/>
</dbReference>
<comment type="subcellular location">
    <subcellularLocation>
        <location evidence="2">Cytoplasm</location>
    </subcellularLocation>
    <subcellularLocation>
        <location evidence="3">Nucleus</location>
        <location evidence="3">Nucleolus</location>
    </subcellularLocation>
</comment>
<dbReference type="InterPro" id="IPR050180">
    <property type="entry name" value="RNR_Ribonuclease"/>
</dbReference>
<keyword evidence="13" id="KW-0539">Nucleus</keyword>
<dbReference type="InterPro" id="IPR001900">
    <property type="entry name" value="RNase_II/R"/>
</dbReference>
<dbReference type="GO" id="GO:0031267">
    <property type="term" value="F:small GTPase binding"/>
    <property type="evidence" value="ECO:0007669"/>
    <property type="project" value="EnsemblFungi"/>
</dbReference>
<evidence type="ECO:0000256" key="11">
    <source>
        <dbReference type="ARBA" id="ARBA00022839"/>
    </source>
</evidence>
<dbReference type="InterPro" id="IPR033771">
    <property type="entry name" value="Rrp44_CSD1"/>
</dbReference>
<dbReference type="Pfam" id="PF13638">
    <property type="entry name" value="PIN_4"/>
    <property type="match status" value="1"/>
</dbReference>
<dbReference type="OrthoDB" id="372421at2759"/>
<keyword evidence="11 18" id="KW-0269">Exonuclease</keyword>
<keyword evidence="19" id="KW-1185">Reference proteome</keyword>
<dbReference type="GO" id="GO:0071034">
    <property type="term" value="P:CUT catabolic process"/>
    <property type="evidence" value="ECO:0007669"/>
    <property type="project" value="UniProtKB-ARBA"/>
</dbReference>
<dbReference type="GO" id="GO:0000175">
    <property type="term" value="F:3'-5'-RNA exonuclease activity"/>
    <property type="evidence" value="ECO:0007669"/>
    <property type="project" value="EnsemblFungi"/>
</dbReference>
<keyword evidence="7" id="KW-0540">Nuclease</keyword>
<dbReference type="InterPro" id="IPR029060">
    <property type="entry name" value="PIN-like_dom_sf"/>
</dbReference>
<reference evidence="18 19" key="1">
    <citation type="submission" date="2016-04" db="EMBL/GenBank/DDBJ databases">
        <title>Evolutionary innovation and constraint leading to complex multicellularity in the Ascomycota.</title>
        <authorList>
            <person name="Cisse O."/>
            <person name="Nguyen A."/>
            <person name="Hewitt D.A."/>
            <person name="Jedd G."/>
            <person name="Stajich J.E."/>
        </authorList>
    </citation>
    <scope>NUCLEOTIDE SEQUENCE [LARGE SCALE GENOMIC DNA]</scope>
    <source>
        <strain evidence="18 19">DAH-3</strain>
    </source>
</reference>
<dbReference type="GO" id="GO:0005730">
    <property type="term" value="C:nucleolus"/>
    <property type="evidence" value="ECO:0007669"/>
    <property type="project" value="UniProtKB-SubCell"/>
</dbReference>
<dbReference type="InterPro" id="IPR002716">
    <property type="entry name" value="PIN_dom"/>
</dbReference>
<organism evidence="18 19">
    <name type="scientific">Neolecta irregularis (strain DAH-3)</name>
    <dbReference type="NCBI Taxonomy" id="1198029"/>
    <lineage>
        <taxon>Eukaryota</taxon>
        <taxon>Fungi</taxon>
        <taxon>Dikarya</taxon>
        <taxon>Ascomycota</taxon>
        <taxon>Taphrinomycotina</taxon>
        <taxon>Neolectales</taxon>
        <taxon>Neolectaceae</taxon>
        <taxon>Neolecta</taxon>
    </lineage>
</organism>
<feature type="domain" description="PIN" evidence="16">
    <location>
        <begin position="79"/>
        <end position="201"/>
    </location>
</feature>
<comment type="cofactor">
    <cofactor evidence="1">
        <name>Mg(2+)</name>
        <dbReference type="ChEBI" id="CHEBI:18420"/>
    </cofactor>
</comment>
<evidence type="ECO:0000256" key="14">
    <source>
        <dbReference type="ARBA" id="ARBA00077930"/>
    </source>
</evidence>
<evidence type="ECO:0000256" key="3">
    <source>
        <dbReference type="ARBA" id="ARBA00004604"/>
    </source>
</evidence>
<evidence type="ECO:0000313" key="19">
    <source>
        <dbReference type="Proteomes" id="UP000186594"/>
    </source>
</evidence>
<keyword evidence="10" id="KW-0271">Exosome</keyword>
<feature type="domain" description="RNB" evidence="17">
    <location>
        <begin position="504"/>
        <end position="837"/>
    </location>
</feature>
<evidence type="ECO:0000259" key="16">
    <source>
        <dbReference type="SMART" id="SM00670"/>
    </source>
</evidence>
<dbReference type="GO" id="GO:0000785">
    <property type="term" value="C:chromatin"/>
    <property type="evidence" value="ECO:0007669"/>
    <property type="project" value="EnsemblFungi"/>
</dbReference>
<evidence type="ECO:0000313" key="18">
    <source>
        <dbReference type="EMBL" id="OLL25563.1"/>
    </source>
</evidence>
<dbReference type="InterPro" id="IPR022966">
    <property type="entry name" value="RNase_II/R_CS"/>
</dbReference>
<proteinExistence type="inferred from homology"/>
<evidence type="ECO:0000256" key="10">
    <source>
        <dbReference type="ARBA" id="ARBA00022835"/>
    </source>
</evidence>
<evidence type="ECO:0000259" key="17">
    <source>
        <dbReference type="SMART" id="SM00955"/>
    </source>
</evidence>
<evidence type="ECO:0000256" key="9">
    <source>
        <dbReference type="ARBA" id="ARBA00022801"/>
    </source>
</evidence>
<keyword evidence="8" id="KW-0255">Endonuclease</keyword>
<dbReference type="FunFam" id="2.40.50.700:FF:000001">
    <property type="entry name" value="Exosome complex exonuclease exoribonuclease (Rrp44)"/>
    <property type="match status" value="1"/>
</dbReference>
<evidence type="ECO:0000256" key="13">
    <source>
        <dbReference type="ARBA" id="ARBA00023242"/>
    </source>
</evidence>
<dbReference type="EMBL" id="LXFE01000360">
    <property type="protein sequence ID" value="OLL25563.1"/>
    <property type="molecule type" value="Genomic_DNA"/>
</dbReference>
<evidence type="ECO:0000256" key="12">
    <source>
        <dbReference type="ARBA" id="ARBA00022884"/>
    </source>
</evidence>
<accession>A0A1U7LSK4</accession>
<dbReference type="Pfam" id="PF17849">
    <property type="entry name" value="OB_Dis3"/>
    <property type="match status" value="1"/>
</dbReference>
<dbReference type="SUPFAM" id="SSF50249">
    <property type="entry name" value="Nucleic acid-binding proteins"/>
    <property type="match status" value="3"/>
</dbReference>
<dbReference type="GO" id="GO:0003723">
    <property type="term" value="F:RNA binding"/>
    <property type="evidence" value="ECO:0007669"/>
    <property type="project" value="UniProtKB-KW"/>
</dbReference>
<dbReference type="InterPro" id="IPR012340">
    <property type="entry name" value="NA-bd_OB-fold"/>
</dbReference>
<evidence type="ECO:0000256" key="2">
    <source>
        <dbReference type="ARBA" id="ARBA00004496"/>
    </source>
</evidence>
<evidence type="ECO:0000256" key="7">
    <source>
        <dbReference type="ARBA" id="ARBA00022722"/>
    </source>
</evidence>
<dbReference type="SMART" id="SM00670">
    <property type="entry name" value="PINc"/>
    <property type="match status" value="1"/>
</dbReference>
<dbReference type="PANTHER" id="PTHR23355">
    <property type="entry name" value="RIBONUCLEASE"/>
    <property type="match status" value="1"/>
</dbReference>
<keyword evidence="6" id="KW-0698">rRNA processing</keyword>
<keyword evidence="9" id="KW-0378">Hydrolase</keyword>
<gene>
    <name evidence="18" type="ORF">NEOLI_001128</name>
</gene>
<evidence type="ECO:0000256" key="5">
    <source>
        <dbReference type="ARBA" id="ARBA00022490"/>
    </source>
</evidence>
<dbReference type="Pfam" id="PF17216">
    <property type="entry name" value="Rrp44_CSD1"/>
    <property type="match status" value="1"/>
</dbReference>
<dbReference type="SUPFAM" id="SSF88723">
    <property type="entry name" value="PIN domain-like"/>
    <property type="match status" value="1"/>
</dbReference>
<dbReference type="PROSITE" id="PS01175">
    <property type="entry name" value="RIBONUCLEASE_II"/>
    <property type="match status" value="1"/>
</dbReference>
<evidence type="ECO:0000256" key="15">
    <source>
        <dbReference type="RuleBase" id="RU003901"/>
    </source>
</evidence>
<dbReference type="GO" id="GO:0006364">
    <property type="term" value="P:rRNA processing"/>
    <property type="evidence" value="ECO:0007669"/>
    <property type="project" value="UniProtKB-KW"/>
</dbReference>
<dbReference type="GO" id="GO:0030847">
    <property type="term" value="P:termination of RNA polymerase II transcription, exosome-dependent"/>
    <property type="evidence" value="ECO:0007669"/>
    <property type="project" value="EnsemblFungi"/>
</dbReference>
<dbReference type="Gene3D" id="3.40.50.1010">
    <property type="entry name" value="5'-nuclease"/>
    <property type="match status" value="1"/>
</dbReference>
<sequence length="980" mass="112168">MKRPLDSPNPMLQQNIYVRNIRGRVQKVVREIYLRTDIPCSSQLCTRCAITAPVAVDGKVQQPKLLGLPARTEKYKFPHYIIPDTNIFFYCMDLMEHKSAFYDVIILQTVLDELRNQSLPLYNRLRQLVNDEDKRFYIFHNEFRSDTFVTRQHGESINDRNDRAIRTAVKWYQGHINDAVKGSKNTAPQIILITDDKANREKARADNILCTSIKSYVEGLENCDELVDMIAQALDNEDAKSKAMKLSYPEYYSTIKLLAGVKEGIYHQGVFQVSAYNFLEASVSTSAFDKSLLVLGRENINRAVQGDIVVAQLLPQSEWKKPTEKIVDQEVVTRNEDAEVDETEEIDTGDDQREIQGEVETETKALPTAKVVGIVRRNWRSYVGHIDPASISNLRGRSQQTVFLLPMDRRIPKIRIRTRQAVALSGQKIVVNIDSWQRTSRYPAGHFIRALGEMENKEAETESLLLEYDVQYRPFPKSVLDCLPKEGNEWRVPVSLEDPAWRGRKDFRDLLVCSVDPLGCQDIDDALHARLLPNGNFEVGVHIADVSYFVKPDTAMDTEAAARGTTVYLVDKRIDMLPMLLGTDLCSLKPCVERFAFSTIWEITKDSEILSVYFTKSVIKSRDAFSYEQAQLRIDDNSQQDPLTKSMRYLLMLSKKLRHKRMDAGALNLASPEVKIQVESETSDPVDVETKQLQDTNSLVEEFMLLANISVARKINEVFPDAAMLRRHGAPPKSNFEQLQDMLRVRKNMTLEVESSKALADSLDRCVDHREPFFNTLLRIMTTRCMLSAEYFCSGSTAATEFRHYGLASEIYTHWTSPIRRYADVVSHRQLAAAIDYELIHPALRNKSKLEHVCKNINYRHRMAQMAGRASVEYYVGQVLKGKVVEEDAFVFRVFKNGFVVFIMKFGIEGVIYTKVLGHDSEFEPEQYKLVIKPKNAEPFDIGIFDKCRVKISVVRENAKSQPKFEYLKMLNSRLETEGS</sequence>
<protein>
    <recommendedName>
        <fullName evidence="14">Ribosomal RNA-processing protein 44</fullName>
    </recommendedName>
</protein>
<dbReference type="Pfam" id="PF17215">
    <property type="entry name" value="Rrp44_S1"/>
    <property type="match status" value="1"/>
</dbReference>
<comment type="similarity">
    <text evidence="4 15">Belongs to the RNR ribonuclease family.</text>
</comment>
<dbReference type="FunFam" id="3.40.50.1010:FF:000010">
    <property type="entry name" value="Exosome complex exonuclease DIS3"/>
    <property type="match status" value="1"/>
</dbReference>
<keyword evidence="12" id="KW-0694">RNA-binding</keyword>
<dbReference type="Pfam" id="PF00773">
    <property type="entry name" value="RNB"/>
    <property type="match status" value="1"/>
</dbReference>
<dbReference type="GO" id="GO:0000177">
    <property type="term" value="C:cytoplasmic exosome (RNase complex)"/>
    <property type="evidence" value="ECO:0007669"/>
    <property type="project" value="TreeGrafter"/>
</dbReference>
<dbReference type="Gene3D" id="2.40.50.700">
    <property type="match status" value="1"/>
</dbReference>
<evidence type="ECO:0000256" key="8">
    <source>
        <dbReference type="ARBA" id="ARBA00022759"/>
    </source>
</evidence>
<dbReference type="PANTHER" id="PTHR23355:SF35">
    <property type="entry name" value="EXOSOME COMPLEX EXONUCLEASE RRP44"/>
    <property type="match status" value="1"/>
</dbReference>
<comment type="caution">
    <text evidence="18">The sequence shown here is derived from an EMBL/GenBank/DDBJ whole genome shotgun (WGS) entry which is preliminary data.</text>
</comment>
<dbReference type="InterPro" id="IPR033770">
    <property type="entry name" value="RRP44_S1"/>
</dbReference>
<dbReference type="Gene3D" id="2.40.50.690">
    <property type="match status" value="1"/>
</dbReference>
<dbReference type="GO" id="GO:1990251">
    <property type="term" value="C:nuclear exosome focus"/>
    <property type="evidence" value="ECO:0007669"/>
    <property type="project" value="EnsemblFungi"/>
</dbReference>
<evidence type="ECO:0000256" key="1">
    <source>
        <dbReference type="ARBA" id="ARBA00001946"/>
    </source>
</evidence>
<dbReference type="GO" id="GO:0033621">
    <property type="term" value="P:nuclear mRNA surveillance of meiosis-specific transcripts"/>
    <property type="evidence" value="ECO:0007669"/>
    <property type="project" value="EnsemblFungi"/>
</dbReference>
<dbReference type="InterPro" id="IPR041505">
    <property type="entry name" value="Dis3_CSD2"/>
</dbReference>
<dbReference type="Proteomes" id="UP000186594">
    <property type="component" value="Unassembled WGS sequence"/>
</dbReference>
<dbReference type="STRING" id="1198029.A0A1U7LSK4"/>
<keyword evidence="5" id="KW-0963">Cytoplasm</keyword>
<dbReference type="CDD" id="cd09862">
    <property type="entry name" value="PIN_Rrp44-like"/>
    <property type="match status" value="1"/>
</dbReference>
<evidence type="ECO:0000256" key="6">
    <source>
        <dbReference type="ARBA" id="ARBA00022552"/>
    </source>
</evidence>
<evidence type="ECO:0000256" key="4">
    <source>
        <dbReference type="ARBA" id="ARBA00005785"/>
    </source>
</evidence>